<organism evidence="1">
    <name type="scientific">Myoviridae sp. ctOv05</name>
    <dbReference type="NCBI Taxonomy" id="2825094"/>
    <lineage>
        <taxon>Viruses</taxon>
        <taxon>Duplodnaviria</taxon>
        <taxon>Heunggongvirae</taxon>
        <taxon>Uroviricota</taxon>
        <taxon>Caudoviricetes</taxon>
    </lineage>
</organism>
<accession>A0A8S5P5M8</accession>
<reference evidence="1" key="1">
    <citation type="journal article" date="2021" name="Proc. Natl. Acad. Sci. U.S.A.">
        <title>A Catalog of Tens of Thousands of Viruses from Human Metagenomes Reveals Hidden Associations with Chronic Diseases.</title>
        <authorList>
            <person name="Tisza M.J."/>
            <person name="Buck C.B."/>
        </authorList>
    </citation>
    <scope>NUCLEOTIDE SEQUENCE</scope>
    <source>
        <strain evidence="1">CtOv05</strain>
    </source>
</reference>
<dbReference type="EMBL" id="BK015329">
    <property type="protein sequence ID" value="DAE01739.1"/>
    <property type="molecule type" value="Genomic_DNA"/>
</dbReference>
<sequence>MVYLPLAPSQISWLLHFQQPLSRTEKIVNSKPIS</sequence>
<evidence type="ECO:0000313" key="1">
    <source>
        <dbReference type="EMBL" id="DAE01739.1"/>
    </source>
</evidence>
<name>A0A8S5P5M8_9CAUD</name>
<protein>
    <submittedName>
        <fullName evidence="1">Mitochondrial calcium uniporter MCU, calcium, ion channel, eukaryotic</fullName>
    </submittedName>
</protein>
<proteinExistence type="predicted"/>